<evidence type="ECO:0000313" key="8">
    <source>
        <dbReference type="EMBL" id="MBO3743192.1"/>
    </source>
</evidence>
<dbReference type="InterPro" id="IPR051328">
    <property type="entry name" value="T7SS_ABC-Transporter"/>
</dbReference>
<gene>
    <name evidence="8" type="ORF">J5X75_37410</name>
</gene>
<dbReference type="InterPro" id="IPR013525">
    <property type="entry name" value="ABC2_TM"/>
</dbReference>
<evidence type="ECO:0000313" key="9">
    <source>
        <dbReference type="Proteomes" id="UP000679690"/>
    </source>
</evidence>
<evidence type="ECO:0000256" key="2">
    <source>
        <dbReference type="ARBA" id="ARBA00022692"/>
    </source>
</evidence>
<dbReference type="RefSeq" id="WP_208472371.1">
    <property type="nucleotide sequence ID" value="NZ_JAGFNS010000035.1"/>
</dbReference>
<feature type="domain" description="ABC-2 type transporter transmembrane" evidence="7">
    <location>
        <begin position="105"/>
        <end position="263"/>
    </location>
</feature>
<keyword evidence="4 6" id="KW-0472">Membrane</keyword>
<reference evidence="8 9" key="1">
    <citation type="submission" date="2021-03" db="EMBL/GenBank/DDBJ databases">
        <title>Actinoplanes flavus sp. nov., a novel actinomycete isolated from Coconut Palm rhizosphere soil.</title>
        <authorList>
            <person name="Luo X."/>
        </authorList>
    </citation>
    <scope>NUCLEOTIDE SEQUENCE [LARGE SCALE GENOMIC DNA]</scope>
    <source>
        <strain evidence="8 9">NEAU-H7</strain>
    </source>
</reference>
<dbReference type="InterPro" id="IPR017501">
    <property type="entry name" value="Phage_infect_YhgE_C"/>
</dbReference>
<dbReference type="InterPro" id="IPR023908">
    <property type="entry name" value="xxxLxxG_rpt"/>
</dbReference>
<evidence type="ECO:0000256" key="1">
    <source>
        <dbReference type="ARBA" id="ARBA00004141"/>
    </source>
</evidence>
<protein>
    <submittedName>
        <fullName evidence="8">YhgE/Pip family protein</fullName>
    </submittedName>
</protein>
<feature type="transmembrane region" description="Helical" evidence="6">
    <location>
        <begin position="115"/>
        <end position="135"/>
    </location>
</feature>
<dbReference type="NCBIfam" id="TIGR03057">
    <property type="entry name" value="xxxLxxG_by_4"/>
    <property type="match status" value="1"/>
</dbReference>
<keyword evidence="9" id="KW-1185">Reference proteome</keyword>
<evidence type="ECO:0000256" key="4">
    <source>
        <dbReference type="ARBA" id="ARBA00023136"/>
    </source>
</evidence>
<evidence type="ECO:0000256" key="3">
    <source>
        <dbReference type="ARBA" id="ARBA00022989"/>
    </source>
</evidence>
<dbReference type="NCBIfam" id="TIGR03062">
    <property type="entry name" value="pip_yhgE_Cterm"/>
    <property type="match status" value="1"/>
</dbReference>
<evidence type="ECO:0000259" key="7">
    <source>
        <dbReference type="Pfam" id="PF12698"/>
    </source>
</evidence>
<dbReference type="EMBL" id="JAGFNS010000035">
    <property type="protein sequence ID" value="MBO3743192.1"/>
    <property type="molecule type" value="Genomic_DNA"/>
</dbReference>
<dbReference type="PANTHER" id="PTHR43077:SF5">
    <property type="entry name" value="PHAGE INFECTION PROTEIN"/>
    <property type="match status" value="1"/>
</dbReference>
<organism evidence="8 9">
    <name type="scientific">Actinoplanes flavus</name>
    <dbReference type="NCBI Taxonomy" id="2820290"/>
    <lineage>
        <taxon>Bacteria</taxon>
        <taxon>Bacillati</taxon>
        <taxon>Actinomycetota</taxon>
        <taxon>Actinomycetes</taxon>
        <taxon>Micromonosporales</taxon>
        <taxon>Micromonosporaceae</taxon>
        <taxon>Actinoplanes</taxon>
    </lineage>
</organism>
<comment type="subcellular location">
    <subcellularLocation>
        <location evidence="1">Membrane</location>
        <topology evidence="1">Multi-pass membrane protein</topology>
    </subcellularLocation>
</comment>
<sequence length="283" mass="29375">MTDANHTGLGTARRQPRRTVGAGRATELPGGIFRLASGARQLDGGLTKLSKGGHELATGLGELRSGAGQLADGLADGAAEIPGYDDAAHRADVLADPVSLDRDVRHPAGTYGVGFAPYFLALALWVGAMINYMLLRPLNRRYLMSGAPPLRVALAGLLPGVVMGAVQAGLLYAVVHFVLGLTPVHAAATLALMFGTAAVFAGIMQLIGAALGPAGRVMALALLMVQLTSSGGTYPVQTSPSFFQAVHPLLPMTCVVEAIRQAAHERHAVKTPSDRLSSLDQVF</sequence>
<feature type="transmembrane region" description="Helical" evidence="6">
    <location>
        <begin position="156"/>
        <end position="179"/>
    </location>
</feature>
<dbReference type="Pfam" id="PF12698">
    <property type="entry name" value="ABC2_membrane_3"/>
    <property type="match status" value="1"/>
</dbReference>
<keyword evidence="2 6" id="KW-0812">Transmembrane</keyword>
<comment type="caution">
    <text evidence="8">The sequence shown here is derived from an EMBL/GenBank/DDBJ whole genome shotgun (WGS) entry which is preliminary data.</text>
</comment>
<name>A0ABS3UX85_9ACTN</name>
<feature type="transmembrane region" description="Helical" evidence="6">
    <location>
        <begin position="185"/>
        <end position="211"/>
    </location>
</feature>
<dbReference type="PANTHER" id="PTHR43077">
    <property type="entry name" value="TRANSPORT PERMEASE YVFS-RELATED"/>
    <property type="match status" value="1"/>
</dbReference>
<evidence type="ECO:0000256" key="6">
    <source>
        <dbReference type="SAM" id="Phobius"/>
    </source>
</evidence>
<evidence type="ECO:0000256" key="5">
    <source>
        <dbReference type="SAM" id="MobiDB-lite"/>
    </source>
</evidence>
<proteinExistence type="predicted"/>
<accession>A0ABS3UX85</accession>
<keyword evidence="3 6" id="KW-1133">Transmembrane helix</keyword>
<dbReference type="Proteomes" id="UP000679690">
    <property type="component" value="Unassembled WGS sequence"/>
</dbReference>
<feature type="region of interest" description="Disordered" evidence="5">
    <location>
        <begin position="1"/>
        <end position="24"/>
    </location>
</feature>